<protein>
    <submittedName>
        <fullName evidence="4">Acetyltransferase (GNAT) family protein</fullName>
    </submittedName>
</protein>
<dbReference type="CDD" id="cd04301">
    <property type="entry name" value="NAT_SF"/>
    <property type="match status" value="1"/>
</dbReference>
<dbReference type="Pfam" id="PF00583">
    <property type="entry name" value="Acetyltransf_1"/>
    <property type="match status" value="1"/>
</dbReference>
<evidence type="ECO:0000256" key="2">
    <source>
        <dbReference type="ARBA" id="ARBA00023315"/>
    </source>
</evidence>
<dbReference type="OrthoDB" id="339006at2157"/>
<dbReference type="EMBL" id="FOAD01000003">
    <property type="protein sequence ID" value="SEL26820.1"/>
    <property type="molecule type" value="Genomic_DNA"/>
</dbReference>
<dbReference type="Gene3D" id="3.40.630.30">
    <property type="match status" value="1"/>
</dbReference>
<keyword evidence="2" id="KW-0012">Acyltransferase</keyword>
<dbReference type="InterPro" id="IPR000182">
    <property type="entry name" value="GNAT_dom"/>
</dbReference>
<organism evidence="4 5">
    <name type="scientific">Haloferax larsenii</name>
    <dbReference type="NCBI Taxonomy" id="302484"/>
    <lineage>
        <taxon>Archaea</taxon>
        <taxon>Methanobacteriati</taxon>
        <taxon>Methanobacteriota</taxon>
        <taxon>Stenosarchaea group</taxon>
        <taxon>Halobacteria</taxon>
        <taxon>Halobacteriales</taxon>
        <taxon>Haloferacaceae</taxon>
        <taxon>Haloferax</taxon>
    </lineage>
</organism>
<dbReference type="RefSeq" id="WP_074793469.1">
    <property type="nucleotide sequence ID" value="NZ_FOAD01000003.1"/>
</dbReference>
<dbReference type="InterPro" id="IPR016181">
    <property type="entry name" value="Acyl_CoA_acyltransferase"/>
</dbReference>
<accession>A0A1H7NT83</accession>
<sequence>MDVTAERGDGDTTLWDPSQCAGTPYCPPRCPRFVDKHGAGLVVRTYVSDDWERLREMYLSYGTEHQSLGLPPTGATRIDEWLEGLVERGRNYVAVDGDEVVGHVTYAPRDDPEPELAVFVHPDSHDRGIGTELCRHVVADAESNGHDALVLHVAPENRRAIHVYLGLGFEVVPSESSETKMRLSFDAVDIPTTGPPADASRE</sequence>
<evidence type="ECO:0000313" key="4">
    <source>
        <dbReference type="EMBL" id="SEL26820.1"/>
    </source>
</evidence>
<dbReference type="Proteomes" id="UP000183894">
    <property type="component" value="Unassembled WGS sequence"/>
</dbReference>
<gene>
    <name evidence="4" type="ORF">SAMN04488691_103431</name>
</gene>
<name>A0A1H7NT83_HALLR</name>
<keyword evidence="1 4" id="KW-0808">Transferase</keyword>
<dbReference type="SUPFAM" id="SSF55729">
    <property type="entry name" value="Acyl-CoA N-acyltransferases (Nat)"/>
    <property type="match status" value="1"/>
</dbReference>
<reference evidence="4 5" key="1">
    <citation type="submission" date="2016-10" db="EMBL/GenBank/DDBJ databases">
        <authorList>
            <person name="de Groot N.N."/>
        </authorList>
    </citation>
    <scope>NUCLEOTIDE SEQUENCE [LARGE SCALE GENOMIC DNA]</scope>
    <source>
        <strain evidence="4 5">CDM_5</strain>
    </source>
</reference>
<evidence type="ECO:0000256" key="1">
    <source>
        <dbReference type="ARBA" id="ARBA00022679"/>
    </source>
</evidence>
<feature type="domain" description="N-acetyltransferase" evidence="3">
    <location>
        <begin position="41"/>
        <end position="186"/>
    </location>
</feature>
<proteinExistence type="predicted"/>
<evidence type="ECO:0000259" key="3">
    <source>
        <dbReference type="PROSITE" id="PS51186"/>
    </source>
</evidence>
<dbReference type="GO" id="GO:0016747">
    <property type="term" value="F:acyltransferase activity, transferring groups other than amino-acyl groups"/>
    <property type="evidence" value="ECO:0007669"/>
    <property type="project" value="InterPro"/>
</dbReference>
<dbReference type="InterPro" id="IPR050832">
    <property type="entry name" value="Bact_Acetyltransf"/>
</dbReference>
<dbReference type="PROSITE" id="PS51186">
    <property type="entry name" value="GNAT"/>
    <property type="match status" value="1"/>
</dbReference>
<evidence type="ECO:0000313" key="5">
    <source>
        <dbReference type="Proteomes" id="UP000183894"/>
    </source>
</evidence>
<dbReference type="AlphaFoldDB" id="A0A1H7NT83"/>
<dbReference type="PANTHER" id="PTHR43877">
    <property type="entry name" value="AMINOALKYLPHOSPHONATE N-ACETYLTRANSFERASE-RELATED-RELATED"/>
    <property type="match status" value="1"/>
</dbReference>